<name>A0A9X2JF18_9BACT</name>
<feature type="chain" id="PRO_5040971367" description="Outer membrane lipoprotein-sorting protein" evidence="2">
    <location>
        <begin position="23"/>
        <end position="350"/>
    </location>
</feature>
<comment type="caution">
    <text evidence="3">The sequence shown here is derived from an EMBL/GenBank/DDBJ whole genome shotgun (WGS) entry which is preliminary data.</text>
</comment>
<evidence type="ECO:0000313" key="3">
    <source>
        <dbReference type="EMBL" id="MCO6042807.1"/>
    </source>
</evidence>
<evidence type="ECO:0000313" key="4">
    <source>
        <dbReference type="Proteomes" id="UP001155241"/>
    </source>
</evidence>
<gene>
    <name evidence="3" type="ORF">NG895_02700</name>
</gene>
<keyword evidence="2" id="KW-0732">Signal</keyword>
<feature type="compositionally biased region" description="Polar residues" evidence="1">
    <location>
        <begin position="332"/>
        <end position="343"/>
    </location>
</feature>
<organism evidence="3 4">
    <name type="scientific">Aeoliella straminimaris</name>
    <dbReference type="NCBI Taxonomy" id="2954799"/>
    <lineage>
        <taxon>Bacteria</taxon>
        <taxon>Pseudomonadati</taxon>
        <taxon>Planctomycetota</taxon>
        <taxon>Planctomycetia</taxon>
        <taxon>Pirellulales</taxon>
        <taxon>Lacipirellulaceae</taxon>
        <taxon>Aeoliella</taxon>
    </lineage>
</organism>
<protein>
    <recommendedName>
        <fullName evidence="5">Outer membrane lipoprotein-sorting protein</fullName>
    </recommendedName>
</protein>
<evidence type="ECO:0000256" key="1">
    <source>
        <dbReference type="SAM" id="MobiDB-lite"/>
    </source>
</evidence>
<sequence length="350" mass="39001">MRKLGTLLACSCLVLLAVLCIGCEGEPAQPGKKAEPTSEPERQDGMTAVEIMQKMVAVYREADSYLDNAEYAEHFILPEDGVKRQTPPTTFAVRLQRPNRFLITRLRTMMDGPPQGALVGSDGTTLEAVVTQLEPQRLRVDAPEVATLKTVAPDPVLREALFPGPIPDVFPQLALLLSEEEQAPWPLEAPRALVLLPPKKLDSSSKEAAECYRVQLRTDQGPQVCWIHKETFVLLRIEIANKKMQKHLYPNQEFTEFTWQFNFYDVAIDVETTKEMFRLAPAEDGQEEIVEAFREPETQPESPPEESSADPQEETEPSEQAEPPAADEQPTGEESTADSTDQVSDAEADQ</sequence>
<reference evidence="3" key="1">
    <citation type="submission" date="2022-06" db="EMBL/GenBank/DDBJ databases">
        <title>Aeoliella straminimaris, a novel planctomycete from sediments.</title>
        <authorList>
            <person name="Vitorino I.R."/>
            <person name="Lage O.M."/>
        </authorList>
    </citation>
    <scope>NUCLEOTIDE SEQUENCE</scope>
    <source>
        <strain evidence="3">ICT_H6.2</strain>
    </source>
</reference>
<evidence type="ECO:0008006" key="5">
    <source>
        <dbReference type="Google" id="ProtNLM"/>
    </source>
</evidence>
<keyword evidence="4" id="KW-1185">Reference proteome</keyword>
<dbReference type="RefSeq" id="WP_252850907.1">
    <property type="nucleotide sequence ID" value="NZ_JAMXLR010000011.1"/>
</dbReference>
<evidence type="ECO:0000256" key="2">
    <source>
        <dbReference type="SAM" id="SignalP"/>
    </source>
</evidence>
<dbReference type="EMBL" id="JAMXLR010000011">
    <property type="protein sequence ID" value="MCO6042807.1"/>
    <property type="molecule type" value="Genomic_DNA"/>
</dbReference>
<proteinExistence type="predicted"/>
<feature type="signal peptide" evidence="2">
    <location>
        <begin position="1"/>
        <end position="22"/>
    </location>
</feature>
<accession>A0A9X2JF18</accession>
<feature type="region of interest" description="Disordered" evidence="1">
    <location>
        <begin position="292"/>
        <end position="350"/>
    </location>
</feature>
<feature type="compositionally biased region" description="Acidic residues" evidence="1">
    <location>
        <begin position="303"/>
        <end position="319"/>
    </location>
</feature>
<dbReference type="AlphaFoldDB" id="A0A9X2JF18"/>
<dbReference type="Proteomes" id="UP001155241">
    <property type="component" value="Unassembled WGS sequence"/>
</dbReference>